<name>A0ACC1C2L8_9ROSI</name>
<comment type="caution">
    <text evidence="1">The sequence shown here is derived from an EMBL/GenBank/DDBJ whole genome shotgun (WGS) entry which is preliminary data.</text>
</comment>
<reference evidence="2" key="1">
    <citation type="journal article" date="2023" name="G3 (Bethesda)">
        <title>Genome assembly and association tests identify interacting loci associated with vigor, precocity, and sex in interspecific pistachio rootstocks.</title>
        <authorList>
            <person name="Palmer W."/>
            <person name="Jacygrad E."/>
            <person name="Sagayaradj S."/>
            <person name="Cavanaugh K."/>
            <person name="Han R."/>
            <person name="Bertier L."/>
            <person name="Beede B."/>
            <person name="Kafkas S."/>
            <person name="Golino D."/>
            <person name="Preece J."/>
            <person name="Michelmore R."/>
        </authorList>
    </citation>
    <scope>NUCLEOTIDE SEQUENCE [LARGE SCALE GENOMIC DNA]</scope>
</reference>
<accession>A0ACC1C2L8</accession>
<dbReference type="Proteomes" id="UP001164250">
    <property type="component" value="Chromosome 2"/>
</dbReference>
<evidence type="ECO:0000313" key="2">
    <source>
        <dbReference type="Proteomes" id="UP001164250"/>
    </source>
</evidence>
<proteinExistence type="predicted"/>
<evidence type="ECO:0000313" key="1">
    <source>
        <dbReference type="EMBL" id="KAJ0106389.1"/>
    </source>
</evidence>
<protein>
    <submittedName>
        <fullName evidence="1">Uncharacterized protein</fullName>
    </submittedName>
</protein>
<sequence>MVSSLPSLPPTFIPPTCNLEVDLKIPSSSSLPQPTTFSSQHESLARASSDLIPADTQSLFKPHDISTFRVHSTVNVHPMVTRSKSAAILPIGTTKTTVSIADYKSAVSCKTNTTTAPTGDSYPTGVTIVESPSTVGVTAVDIPSAVPTTANIMNTESLVLVLSFIYVWSMEKMLIDVELEKMLIDVELEMHWCIPKEIENVWCCTSESADVCCLLLGCLKNMGLMCRGEYVVLMTNKCCKCVVENMENMLRGLLLSCLAKTVRMQSKRPTKIGDAHSKDTQQSTLRGNVDHAKIRLVG</sequence>
<organism evidence="1 2">
    <name type="scientific">Pistacia atlantica</name>
    <dbReference type="NCBI Taxonomy" id="434234"/>
    <lineage>
        <taxon>Eukaryota</taxon>
        <taxon>Viridiplantae</taxon>
        <taxon>Streptophyta</taxon>
        <taxon>Embryophyta</taxon>
        <taxon>Tracheophyta</taxon>
        <taxon>Spermatophyta</taxon>
        <taxon>Magnoliopsida</taxon>
        <taxon>eudicotyledons</taxon>
        <taxon>Gunneridae</taxon>
        <taxon>Pentapetalae</taxon>
        <taxon>rosids</taxon>
        <taxon>malvids</taxon>
        <taxon>Sapindales</taxon>
        <taxon>Anacardiaceae</taxon>
        <taxon>Pistacia</taxon>
    </lineage>
</organism>
<keyword evidence="2" id="KW-1185">Reference proteome</keyword>
<dbReference type="EMBL" id="CM047898">
    <property type="protein sequence ID" value="KAJ0106389.1"/>
    <property type="molecule type" value="Genomic_DNA"/>
</dbReference>
<gene>
    <name evidence="1" type="ORF">Patl1_19741</name>
</gene>